<evidence type="ECO:0000313" key="2">
    <source>
        <dbReference type="Proteomes" id="UP001459277"/>
    </source>
</evidence>
<reference evidence="1 2" key="1">
    <citation type="submission" date="2024-01" db="EMBL/GenBank/DDBJ databases">
        <title>A telomere-to-telomere, gap-free genome of sweet tea (Lithocarpus litseifolius).</title>
        <authorList>
            <person name="Zhou J."/>
        </authorList>
    </citation>
    <scope>NUCLEOTIDE SEQUENCE [LARGE SCALE GENOMIC DNA]</scope>
    <source>
        <strain evidence="1">Zhou-2022a</strain>
        <tissue evidence="1">Leaf</tissue>
    </source>
</reference>
<evidence type="ECO:0000313" key="1">
    <source>
        <dbReference type="EMBL" id="KAK9989158.1"/>
    </source>
</evidence>
<dbReference type="Proteomes" id="UP001459277">
    <property type="component" value="Unassembled WGS sequence"/>
</dbReference>
<gene>
    <name evidence="1" type="ORF">SO802_029397</name>
</gene>
<proteinExistence type="predicted"/>
<accession>A0AAW2BUP2</accession>
<organism evidence="1 2">
    <name type="scientific">Lithocarpus litseifolius</name>
    <dbReference type="NCBI Taxonomy" id="425828"/>
    <lineage>
        <taxon>Eukaryota</taxon>
        <taxon>Viridiplantae</taxon>
        <taxon>Streptophyta</taxon>
        <taxon>Embryophyta</taxon>
        <taxon>Tracheophyta</taxon>
        <taxon>Spermatophyta</taxon>
        <taxon>Magnoliopsida</taxon>
        <taxon>eudicotyledons</taxon>
        <taxon>Gunneridae</taxon>
        <taxon>Pentapetalae</taxon>
        <taxon>rosids</taxon>
        <taxon>fabids</taxon>
        <taxon>Fagales</taxon>
        <taxon>Fagaceae</taxon>
        <taxon>Lithocarpus</taxon>
    </lineage>
</organism>
<name>A0AAW2BUP2_9ROSI</name>
<comment type="caution">
    <text evidence="1">The sequence shown here is derived from an EMBL/GenBank/DDBJ whole genome shotgun (WGS) entry which is preliminary data.</text>
</comment>
<protein>
    <submittedName>
        <fullName evidence="1">Uncharacterized protein</fullName>
    </submittedName>
</protein>
<dbReference type="EMBL" id="JAZDWU010000010">
    <property type="protein sequence ID" value="KAK9989158.1"/>
    <property type="molecule type" value="Genomic_DNA"/>
</dbReference>
<sequence>MGRIQIGVGGFQVGAGGFSSAWVAVGGHRCSCSGEQEEEDGDEGDLDFFLLVAIGACAVVDNPLENNGSAGLGHTWVGEDLEMMAALG</sequence>
<keyword evidence="2" id="KW-1185">Reference proteome</keyword>
<dbReference type="AlphaFoldDB" id="A0AAW2BUP2"/>